<sequence>MNRIPQSELIDYLAGELSPEREAAVEAACTSDPDTARELASLRQLREATASVTDPEPSPAADQRFAKMLAGYGESTESPTEPAPRPASVRHLRPVALLGMAASLMLLVFGLGWYFGRSDTSELERQLAATRTLMLELMEAEQPTTRMRAATVSLEVEVADPVIIRNLGHLLRTDEKANVRLAALDALVRFESAPAARDEMLAAMAGDPPPAVRVQLLETLVALNEKRVLPYLEEIINNDRIPRPLRDAAELGTFKLI</sequence>
<organism evidence="2 3">
    <name type="scientific">Neolewinella xylanilytica</name>
    <dbReference type="NCBI Taxonomy" id="1514080"/>
    <lineage>
        <taxon>Bacteria</taxon>
        <taxon>Pseudomonadati</taxon>
        <taxon>Bacteroidota</taxon>
        <taxon>Saprospiria</taxon>
        <taxon>Saprospirales</taxon>
        <taxon>Lewinellaceae</taxon>
        <taxon>Neolewinella</taxon>
    </lineage>
</organism>
<protein>
    <submittedName>
        <fullName evidence="2">HEAT repeat protein</fullName>
    </submittedName>
</protein>
<evidence type="ECO:0000256" key="1">
    <source>
        <dbReference type="SAM" id="Phobius"/>
    </source>
</evidence>
<name>A0A2S6I8J1_9BACT</name>
<gene>
    <name evidence="2" type="ORF">CLV84_0751</name>
</gene>
<dbReference type="Gene3D" id="1.25.10.10">
    <property type="entry name" value="Leucine-rich Repeat Variant"/>
    <property type="match status" value="1"/>
</dbReference>
<dbReference type="OrthoDB" id="978644at2"/>
<dbReference type="RefSeq" id="WP_104418382.1">
    <property type="nucleotide sequence ID" value="NZ_PTJC01000005.1"/>
</dbReference>
<dbReference type="InterPro" id="IPR041916">
    <property type="entry name" value="Anti_sigma_zinc_sf"/>
</dbReference>
<keyword evidence="1" id="KW-1133">Transmembrane helix</keyword>
<feature type="transmembrane region" description="Helical" evidence="1">
    <location>
        <begin position="95"/>
        <end position="116"/>
    </location>
</feature>
<dbReference type="InterPro" id="IPR016024">
    <property type="entry name" value="ARM-type_fold"/>
</dbReference>
<keyword evidence="3" id="KW-1185">Reference proteome</keyword>
<keyword evidence="1" id="KW-0812">Transmembrane</keyword>
<proteinExistence type="predicted"/>
<evidence type="ECO:0000313" key="2">
    <source>
        <dbReference type="EMBL" id="PPK87798.1"/>
    </source>
</evidence>
<reference evidence="2 3" key="1">
    <citation type="submission" date="2018-02" db="EMBL/GenBank/DDBJ databases">
        <title>Genomic Encyclopedia of Archaeal and Bacterial Type Strains, Phase II (KMG-II): from individual species to whole genera.</title>
        <authorList>
            <person name="Goeker M."/>
        </authorList>
    </citation>
    <scope>NUCLEOTIDE SEQUENCE [LARGE SCALE GENOMIC DNA]</scope>
    <source>
        <strain evidence="2 3">DSM 29526</strain>
    </source>
</reference>
<dbReference type="Gene3D" id="1.10.10.1320">
    <property type="entry name" value="Anti-sigma factor, zinc-finger domain"/>
    <property type="match status" value="1"/>
</dbReference>
<dbReference type="Proteomes" id="UP000237662">
    <property type="component" value="Unassembled WGS sequence"/>
</dbReference>
<comment type="caution">
    <text evidence="2">The sequence shown here is derived from an EMBL/GenBank/DDBJ whole genome shotgun (WGS) entry which is preliminary data.</text>
</comment>
<dbReference type="AlphaFoldDB" id="A0A2S6I8J1"/>
<dbReference type="InterPro" id="IPR011989">
    <property type="entry name" value="ARM-like"/>
</dbReference>
<dbReference type="SUPFAM" id="SSF48371">
    <property type="entry name" value="ARM repeat"/>
    <property type="match status" value="1"/>
</dbReference>
<keyword evidence="1" id="KW-0472">Membrane</keyword>
<accession>A0A2S6I8J1</accession>
<dbReference type="EMBL" id="PTJC01000005">
    <property type="protein sequence ID" value="PPK87798.1"/>
    <property type="molecule type" value="Genomic_DNA"/>
</dbReference>
<dbReference type="Pfam" id="PF13646">
    <property type="entry name" value="HEAT_2"/>
    <property type="match status" value="1"/>
</dbReference>
<evidence type="ECO:0000313" key="3">
    <source>
        <dbReference type="Proteomes" id="UP000237662"/>
    </source>
</evidence>